<feature type="region of interest" description="Disordered" evidence="1">
    <location>
        <begin position="1"/>
        <end position="104"/>
    </location>
</feature>
<accession>A0AAV5CBJ7</accession>
<organism evidence="2 3">
    <name type="scientific">Eleusine coracana subsp. coracana</name>
    <dbReference type="NCBI Taxonomy" id="191504"/>
    <lineage>
        <taxon>Eukaryota</taxon>
        <taxon>Viridiplantae</taxon>
        <taxon>Streptophyta</taxon>
        <taxon>Embryophyta</taxon>
        <taxon>Tracheophyta</taxon>
        <taxon>Spermatophyta</taxon>
        <taxon>Magnoliopsida</taxon>
        <taxon>Liliopsida</taxon>
        <taxon>Poales</taxon>
        <taxon>Poaceae</taxon>
        <taxon>PACMAD clade</taxon>
        <taxon>Chloridoideae</taxon>
        <taxon>Cynodonteae</taxon>
        <taxon>Eleusininae</taxon>
        <taxon>Eleusine</taxon>
    </lineage>
</organism>
<dbReference type="AlphaFoldDB" id="A0AAV5CBJ7"/>
<reference evidence="2" key="1">
    <citation type="journal article" date="2018" name="DNA Res.">
        <title>Multiple hybrid de novo genome assembly of finger millet, an orphan allotetraploid crop.</title>
        <authorList>
            <person name="Hatakeyama M."/>
            <person name="Aluri S."/>
            <person name="Balachadran M.T."/>
            <person name="Sivarajan S.R."/>
            <person name="Patrignani A."/>
            <person name="Gruter S."/>
            <person name="Poveda L."/>
            <person name="Shimizu-Inatsugi R."/>
            <person name="Baeten J."/>
            <person name="Francoijs K.J."/>
            <person name="Nataraja K.N."/>
            <person name="Reddy Y.A.N."/>
            <person name="Phadnis S."/>
            <person name="Ravikumar R.L."/>
            <person name="Schlapbach R."/>
            <person name="Sreeman S.M."/>
            <person name="Shimizu K.K."/>
        </authorList>
    </citation>
    <scope>NUCLEOTIDE SEQUENCE</scope>
</reference>
<dbReference type="Proteomes" id="UP001054889">
    <property type="component" value="Unassembled WGS sequence"/>
</dbReference>
<evidence type="ECO:0000256" key="1">
    <source>
        <dbReference type="SAM" id="MobiDB-lite"/>
    </source>
</evidence>
<feature type="compositionally biased region" description="Basic and acidic residues" evidence="1">
    <location>
        <begin position="32"/>
        <end position="45"/>
    </location>
</feature>
<sequence length="104" mass="11096">MKHGSRHGRPTTMCMGGGSNVWVRRQGMGRRSSADLGRRPDDSVRGRWIWPSPTSGSGQPRFCLLPEPGWLAGGRGRDSSIGGGMQPHDRNKAVAKGSVARGAS</sequence>
<dbReference type="EMBL" id="BQKI01000005">
    <property type="protein sequence ID" value="GJM95603.1"/>
    <property type="molecule type" value="Genomic_DNA"/>
</dbReference>
<comment type="caution">
    <text evidence="2">The sequence shown here is derived from an EMBL/GenBank/DDBJ whole genome shotgun (WGS) entry which is preliminary data.</text>
</comment>
<reference evidence="2" key="2">
    <citation type="submission" date="2021-12" db="EMBL/GenBank/DDBJ databases">
        <title>Resequencing data analysis of finger millet.</title>
        <authorList>
            <person name="Hatakeyama M."/>
            <person name="Aluri S."/>
            <person name="Balachadran M.T."/>
            <person name="Sivarajan S.R."/>
            <person name="Poveda L."/>
            <person name="Shimizu-Inatsugi R."/>
            <person name="Schlapbach R."/>
            <person name="Sreeman S.M."/>
            <person name="Shimizu K.K."/>
        </authorList>
    </citation>
    <scope>NUCLEOTIDE SEQUENCE</scope>
</reference>
<evidence type="ECO:0000313" key="3">
    <source>
        <dbReference type="Proteomes" id="UP001054889"/>
    </source>
</evidence>
<name>A0AAV5CBJ7_ELECO</name>
<protein>
    <submittedName>
        <fullName evidence="2">Uncharacterized protein</fullName>
    </submittedName>
</protein>
<evidence type="ECO:0000313" key="2">
    <source>
        <dbReference type="EMBL" id="GJM95603.1"/>
    </source>
</evidence>
<proteinExistence type="predicted"/>
<gene>
    <name evidence="2" type="primary">ga12364</name>
    <name evidence="2" type="ORF">PR202_ga12364</name>
</gene>
<keyword evidence="3" id="KW-1185">Reference proteome</keyword>